<dbReference type="InterPro" id="IPR002938">
    <property type="entry name" value="FAD-bd"/>
</dbReference>
<dbReference type="Gene3D" id="3.40.30.120">
    <property type="match status" value="1"/>
</dbReference>
<dbReference type="EMBL" id="SGWQ01000007">
    <property type="protein sequence ID" value="RZS36324.1"/>
    <property type="molecule type" value="Genomic_DNA"/>
</dbReference>
<dbReference type="InterPro" id="IPR036188">
    <property type="entry name" value="FAD/NAD-bd_sf"/>
</dbReference>
<dbReference type="OrthoDB" id="8670884at2"/>
<name>A0A4Q7KJG5_9PSEU</name>
<dbReference type="GO" id="GO:0019622">
    <property type="term" value="P:3-(3-hydroxy)phenylpropionate catabolic process"/>
    <property type="evidence" value="ECO:0007669"/>
    <property type="project" value="TreeGrafter"/>
</dbReference>
<dbReference type="Gene3D" id="3.50.50.60">
    <property type="entry name" value="FAD/NAD(P)-binding domain"/>
    <property type="match status" value="1"/>
</dbReference>
<reference evidence="3 4" key="1">
    <citation type="submission" date="2019-02" db="EMBL/GenBank/DDBJ databases">
        <title>Genomic Encyclopedia of Type Strains, Phase IV (KMG-IV): sequencing the most valuable type-strain genomes for metagenomic binning, comparative biology and taxonomic classification.</title>
        <authorList>
            <person name="Goeker M."/>
        </authorList>
    </citation>
    <scope>NUCLEOTIDE SEQUENCE [LARGE SCALE GENOMIC DNA]</scope>
    <source>
        <strain evidence="3 4">DSM 101727</strain>
    </source>
</reference>
<organism evidence="3 4">
    <name type="scientific">Herbihabitans rhizosphaerae</name>
    <dbReference type="NCBI Taxonomy" id="1872711"/>
    <lineage>
        <taxon>Bacteria</taxon>
        <taxon>Bacillati</taxon>
        <taxon>Actinomycetota</taxon>
        <taxon>Actinomycetes</taxon>
        <taxon>Pseudonocardiales</taxon>
        <taxon>Pseudonocardiaceae</taxon>
        <taxon>Herbihabitans</taxon>
    </lineage>
</organism>
<evidence type="ECO:0000313" key="3">
    <source>
        <dbReference type="EMBL" id="RZS36324.1"/>
    </source>
</evidence>
<dbReference type="GO" id="GO:0071949">
    <property type="term" value="F:FAD binding"/>
    <property type="evidence" value="ECO:0007669"/>
    <property type="project" value="InterPro"/>
</dbReference>
<dbReference type="NCBIfam" id="NF004829">
    <property type="entry name" value="PRK06183.1-3"/>
    <property type="match status" value="1"/>
</dbReference>
<dbReference type="Pfam" id="PF01494">
    <property type="entry name" value="FAD_binding_3"/>
    <property type="match status" value="1"/>
</dbReference>
<dbReference type="RefSeq" id="WP_130345841.1">
    <property type="nucleotide sequence ID" value="NZ_SGWQ01000007.1"/>
</dbReference>
<accession>A0A4Q7KJG5</accession>
<dbReference type="Gene3D" id="3.30.70.2450">
    <property type="match status" value="1"/>
</dbReference>
<dbReference type="Proteomes" id="UP000294257">
    <property type="component" value="Unassembled WGS sequence"/>
</dbReference>
<evidence type="ECO:0000256" key="1">
    <source>
        <dbReference type="ARBA" id="ARBA00023002"/>
    </source>
</evidence>
<proteinExistence type="predicted"/>
<sequence>MTSEDTRDADVAIVGYGPVGQVLAILLAQRGWRVVVLEKWSTPYTMPRAVSFDGESARILAGAGIDGVFGEIGEPSRDYTWKNAAGDVLLHVDIAEDGYCGWPDSTSMFQPGLEEALADRGAELPGLEVLRGHAVVDLTDRGEDVELVARDAEGDRLALTAAWVVGCDGANSFVRERMGATSTDLGFANDWLTCDVVMTEPREFAPNNLQVCDPARPCTAVSAGPGHRRWEFMRLPDESREEFDDVATAWRLLAPFDVTPDNAVLRRHAVYTFQARFVDRWRAGRLLLAGDAAHLMPPFAGQGMCSGFRDAANAAWKLDLVLRGRAHESLLDTYTVERRKHVQHAITMSVNLGRVICQPDPAAAADRDAAMLANRRRTAGTAGEPAVYQPLTDGLLWKHRDAVAALRGRLVPQGTVAADGHSGPFDDVVGRGFVLMTVDSPERLAPGRLALLADLGAHVVQIVPATEEGHGASAVRDVDEVYLPYFSASGARWVLVRPDFYVFGAVADESAAEDLVGGLGQRLGMPLAV</sequence>
<dbReference type="PRINTS" id="PR00420">
    <property type="entry name" value="RNGMNOXGNASE"/>
</dbReference>
<protein>
    <submittedName>
        <fullName evidence="3">Flavoprotein hydroxylase</fullName>
    </submittedName>
</protein>
<dbReference type="SUPFAM" id="SSF51905">
    <property type="entry name" value="FAD/NAD(P)-binding domain"/>
    <property type="match status" value="1"/>
</dbReference>
<dbReference type="InterPro" id="IPR050631">
    <property type="entry name" value="PheA/TfdB_FAD_monoxygenase"/>
</dbReference>
<dbReference type="PANTHER" id="PTHR43476">
    <property type="entry name" value="3-(3-HYDROXY-PHENYL)PROPIONATE/3-HYDROXYCINNAMIC ACID HYDROXYLASE"/>
    <property type="match status" value="1"/>
</dbReference>
<keyword evidence="4" id="KW-1185">Reference proteome</keyword>
<dbReference type="GO" id="GO:0008688">
    <property type="term" value="F:3-(3-hydroxyphenyl)propionate hydroxylase activity"/>
    <property type="evidence" value="ECO:0007669"/>
    <property type="project" value="TreeGrafter"/>
</dbReference>
<comment type="caution">
    <text evidence="3">The sequence shown here is derived from an EMBL/GenBank/DDBJ whole genome shotgun (WGS) entry which is preliminary data.</text>
</comment>
<dbReference type="AlphaFoldDB" id="A0A4Q7KJG5"/>
<keyword evidence="1" id="KW-0560">Oxidoreductase</keyword>
<dbReference type="PANTHER" id="PTHR43476:SF3">
    <property type="entry name" value="FAD-BINDING MONOOXYGENASE"/>
    <property type="match status" value="1"/>
</dbReference>
<feature type="domain" description="FAD-binding" evidence="2">
    <location>
        <begin position="8"/>
        <end position="347"/>
    </location>
</feature>
<gene>
    <name evidence="3" type="ORF">EV193_1075</name>
</gene>
<evidence type="ECO:0000259" key="2">
    <source>
        <dbReference type="Pfam" id="PF01494"/>
    </source>
</evidence>
<evidence type="ECO:0000313" key="4">
    <source>
        <dbReference type="Proteomes" id="UP000294257"/>
    </source>
</evidence>